<sequence length="201" mass="23465">MVANFSRNAIVNFHNNHLWHDENPHAILESHFQVQFAFNVWVGIIGDFLIGPVFLPLRLNGASYLHFLEDELPLEDIPLMLRNRMWFMHDGAPPHFSLAVRQFLNRKFANRWIGRGTQRPNHLWPARSPDLNPVDFFLWGQLKSLVYATPIQNEKDLRNCIIDGCERIRNTPGIFERVRQSMERRVEACIMAAGGHFQQLL</sequence>
<dbReference type="AlphaFoldDB" id="A0A026W7L7"/>
<dbReference type="PANTHER" id="PTHR47326:SF1">
    <property type="entry name" value="HTH PSQ-TYPE DOMAIN-CONTAINING PROTEIN"/>
    <property type="match status" value="1"/>
</dbReference>
<name>A0A026W7L7_OOCBI</name>
<evidence type="ECO:0008006" key="3">
    <source>
        <dbReference type="Google" id="ProtNLM"/>
    </source>
</evidence>
<accession>A0A026W7L7</accession>
<dbReference type="OMA" id="ELRACIM"/>
<proteinExistence type="predicted"/>
<evidence type="ECO:0000313" key="2">
    <source>
        <dbReference type="Proteomes" id="UP000053097"/>
    </source>
</evidence>
<dbReference type="InterPro" id="IPR036397">
    <property type="entry name" value="RNaseH_sf"/>
</dbReference>
<gene>
    <name evidence="1" type="ORF">X777_09071</name>
</gene>
<dbReference type="EMBL" id="KK107356">
    <property type="protein sequence ID" value="EZA52050.1"/>
    <property type="molecule type" value="Genomic_DNA"/>
</dbReference>
<keyword evidence="2" id="KW-1185">Reference proteome</keyword>
<dbReference type="PANTHER" id="PTHR47326">
    <property type="entry name" value="TRANSPOSABLE ELEMENT TC3 TRANSPOSASE-LIKE PROTEIN"/>
    <property type="match status" value="1"/>
</dbReference>
<dbReference type="GO" id="GO:0003676">
    <property type="term" value="F:nucleic acid binding"/>
    <property type="evidence" value="ECO:0007669"/>
    <property type="project" value="InterPro"/>
</dbReference>
<dbReference type="OrthoDB" id="9986793at2759"/>
<evidence type="ECO:0000313" key="1">
    <source>
        <dbReference type="EMBL" id="EZA52050.1"/>
    </source>
</evidence>
<protein>
    <recommendedName>
        <fullName evidence="3">Transposable element Tc3 transposase</fullName>
    </recommendedName>
</protein>
<reference evidence="1 2" key="1">
    <citation type="journal article" date="2014" name="Curr. Biol.">
        <title>The genome of the clonal raider ant Cerapachys biroi.</title>
        <authorList>
            <person name="Oxley P.R."/>
            <person name="Ji L."/>
            <person name="Fetter-Pruneda I."/>
            <person name="McKenzie S.K."/>
            <person name="Li C."/>
            <person name="Hu H."/>
            <person name="Zhang G."/>
            <person name="Kronauer D.J."/>
        </authorList>
    </citation>
    <scope>NUCLEOTIDE SEQUENCE [LARGE SCALE GENOMIC DNA]</scope>
</reference>
<dbReference type="Proteomes" id="UP000053097">
    <property type="component" value="Unassembled WGS sequence"/>
</dbReference>
<organism evidence="1 2">
    <name type="scientific">Ooceraea biroi</name>
    <name type="common">Clonal raider ant</name>
    <name type="synonym">Cerapachys biroi</name>
    <dbReference type="NCBI Taxonomy" id="2015173"/>
    <lineage>
        <taxon>Eukaryota</taxon>
        <taxon>Metazoa</taxon>
        <taxon>Ecdysozoa</taxon>
        <taxon>Arthropoda</taxon>
        <taxon>Hexapoda</taxon>
        <taxon>Insecta</taxon>
        <taxon>Pterygota</taxon>
        <taxon>Neoptera</taxon>
        <taxon>Endopterygota</taxon>
        <taxon>Hymenoptera</taxon>
        <taxon>Apocrita</taxon>
        <taxon>Aculeata</taxon>
        <taxon>Formicoidea</taxon>
        <taxon>Formicidae</taxon>
        <taxon>Dorylinae</taxon>
        <taxon>Ooceraea</taxon>
    </lineage>
</organism>
<dbReference type="Gene3D" id="3.30.420.10">
    <property type="entry name" value="Ribonuclease H-like superfamily/Ribonuclease H"/>
    <property type="match status" value="1"/>
</dbReference>